<name>A0ABV2GFB4_9BACL</name>
<dbReference type="Gene3D" id="3.40.640.10">
    <property type="entry name" value="Type I PLP-dependent aspartate aminotransferase-like (Major domain)"/>
    <property type="match status" value="1"/>
</dbReference>
<keyword evidence="8" id="KW-1185">Reference proteome</keyword>
<organism evidence="7 8">
    <name type="scientific">Bhargavaea ullalensis</name>
    <dbReference type="NCBI Taxonomy" id="1265685"/>
    <lineage>
        <taxon>Bacteria</taxon>
        <taxon>Bacillati</taxon>
        <taxon>Bacillota</taxon>
        <taxon>Bacilli</taxon>
        <taxon>Bacillales</taxon>
        <taxon>Caryophanaceae</taxon>
        <taxon>Bhargavaea</taxon>
    </lineage>
</organism>
<sequence>MANFTETINRRSTRSVKWDRLKEVYGVEDGSDILPMWVADMDFAAPEPVIRAMKERLDHPVFGYSYICDGCKKAVADWMLDRYGWKVEYDWMQFEHGVVPAIAAFVETFSDKGDNILITSPVYPPFFTVPALQERNVIQNLLLETDGVYSVDFDSFAQAIDENEIKLFILCNPHNPGGIAWSREDLRKIAKICATKDVIVFADEIHADLMLEGKKHIPMAVASEGTGVKLVTSVAPTKTFNLAGVQAALMITEDPDLRKRLEHNAMAHGHSNLNAFAAAALTAAYEEGGPWLEELIAVIEDNMKLVIDTIPAAVPGVKVRMPDATYLLWIDYRGTGLSEEEVMDRLLNKGKLALEPGTKYSEAGRGFLRMNVAAPKSTVQEGVDRFIRAFQD</sequence>
<evidence type="ECO:0000259" key="6">
    <source>
        <dbReference type="Pfam" id="PF00155"/>
    </source>
</evidence>
<dbReference type="PANTHER" id="PTHR43525">
    <property type="entry name" value="PROTEIN MALY"/>
    <property type="match status" value="1"/>
</dbReference>
<dbReference type="Proteomes" id="UP001549099">
    <property type="component" value="Unassembled WGS sequence"/>
</dbReference>
<dbReference type="InterPro" id="IPR051798">
    <property type="entry name" value="Class-II_PLP-Dep_Aminotrans"/>
</dbReference>
<dbReference type="GO" id="GO:0047804">
    <property type="term" value="F:cysteine-S-conjugate beta-lyase activity"/>
    <property type="evidence" value="ECO:0007669"/>
    <property type="project" value="UniProtKB-EC"/>
</dbReference>
<dbReference type="InterPro" id="IPR027619">
    <property type="entry name" value="C-S_lyase_PatB-like"/>
</dbReference>
<evidence type="ECO:0000256" key="5">
    <source>
        <dbReference type="ARBA" id="ARBA00037974"/>
    </source>
</evidence>
<dbReference type="NCBIfam" id="TIGR04350">
    <property type="entry name" value="C_S_lyase_PatB"/>
    <property type="match status" value="1"/>
</dbReference>
<gene>
    <name evidence="7" type="ORF">ABID49_002912</name>
</gene>
<keyword evidence="3" id="KW-0663">Pyridoxal phosphate</keyword>
<keyword evidence="4 7" id="KW-0456">Lyase</keyword>
<evidence type="ECO:0000256" key="2">
    <source>
        <dbReference type="ARBA" id="ARBA00012224"/>
    </source>
</evidence>
<dbReference type="InterPro" id="IPR004839">
    <property type="entry name" value="Aminotransferase_I/II_large"/>
</dbReference>
<dbReference type="Pfam" id="PF00155">
    <property type="entry name" value="Aminotran_1_2"/>
    <property type="match status" value="1"/>
</dbReference>
<comment type="cofactor">
    <cofactor evidence="1">
        <name>pyridoxal 5'-phosphate</name>
        <dbReference type="ChEBI" id="CHEBI:597326"/>
    </cofactor>
</comment>
<dbReference type="RefSeq" id="WP_354199522.1">
    <property type="nucleotide sequence ID" value="NZ_JBEPLW010000047.1"/>
</dbReference>
<dbReference type="PANTHER" id="PTHR43525:SF1">
    <property type="entry name" value="PROTEIN MALY"/>
    <property type="match status" value="1"/>
</dbReference>
<dbReference type="EMBL" id="JBEPLW010000047">
    <property type="protein sequence ID" value="MET3576979.1"/>
    <property type="molecule type" value="Genomic_DNA"/>
</dbReference>
<evidence type="ECO:0000256" key="3">
    <source>
        <dbReference type="ARBA" id="ARBA00022898"/>
    </source>
</evidence>
<dbReference type="InterPro" id="IPR015422">
    <property type="entry name" value="PyrdxlP-dep_Trfase_small"/>
</dbReference>
<evidence type="ECO:0000313" key="8">
    <source>
        <dbReference type="Proteomes" id="UP001549099"/>
    </source>
</evidence>
<dbReference type="InterPro" id="IPR015424">
    <property type="entry name" value="PyrdxlP-dep_Trfase"/>
</dbReference>
<comment type="similarity">
    <text evidence="5">Belongs to the class-II pyridoxal-phosphate-dependent aminotransferase family. MalY/PatB cystathionine beta-lyase subfamily.</text>
</comment>
<dbReference type="EC" id="4.4.1.13" evidence="2"/>
<dbReference type="SUPFAM" id="SSF53383">
    <property type="entry name" value="PLP-dependent transferases"/>
    <property type="match status" value="1"/>
</dbReference>
<proteinExistence type="inferred from homology"/>
<dbReference type="Gene3D" id="3.90.1150.10">
    <property type="entry name" value="Aspartate Aminotransferase, domain 1"/>
    <property type="match status" value="1"/>
</dbReference>
<dbReference type="InterPro" id="IPR015421">
    <property type="entry name" value="PyrdxlP-dep_Trfase_major"/>
</dbReference>
<accession>A0ABV2GFB4</accession>
<reference evidence="7 8" key="1">
    <citation type="submission" date="2024-06" db="EMBL/GenBank/DDBJ databases">
        <title>Genomic Encyclopedia of Type Strains, Phase IV (KMG-IV): sequencing the most valuable type-strain genomes for metagenomic binning, comparative biology and taxonomic classification.</title>
        <authorList>
            <person name="Goeker M."/>
        </authorList>
    </citation>
    <scope>NUCLEOTIDE SEQUENCE [LARGE SCALE GENOMIC DNA]</scope>
    <source>
        <strain evidence="7 8">DSM 26128</strain>
    </source>
</reference>
<protein>
    <recommendedName>
        <fullName evidence="2">cysteine-S-conjugate beta-lyase</fullName>
        <ecNumber evidence="2">4.4.1.13</ecNumber>
    </recommendedName>
</protein>
<comment type="caution">
    <text evidence="7">The sequence shown here is derived from an EMBL/GenBank/DDBJ whole genome shotgun (WGS) entry which is preliminary data.</text>
</comment>
<evidence type="ECO:0000256" key="4">
    <source>
        <dbReference type="ARBA" id="ARBA00023239"/>
    </source>
</evidence>
<evidence type="ECO:0000256" key="1">
    <source>
        <dbReference type="ARBA" id="ARBA00001933"/>
    </source>
</evidence>
<evidence type="ECO:0000313" key="7">
    <source>
        <dbReference type="EMBL" id="MET3576979.1"/>
    </source>
</evidence>
<feature type="domain" description="Aminotransferase class I/classII large" evidence="6">
    <location>
        <begin position="40"/>
        <end position="385"/>
    </location>
</feature>
<dbReference type="CDD" id="cd00609">
    <property type="entry name" value="AAT_like"/>
    <property type="match status" value="1"/>
</dbReference>